<dbReference type="GO" id="GO:0005975">
    <property type="term" value="P:carbohydrate metabolic process"/>
    <property type="evidence" value="ECO:0007669"/>
    <property type="project" value="InterPro"/>
</dbReference>
<evidence type="ECO:0000313" key="5">
    <source>
        <dbReference type="Proteomes" id="UP000198415"/>
    </source>
</evidence>
<accession>A0A239CYE1</accession>
<feature type="chain" id="PRO_5012150362" evidence="2">
    <location>
        <begin position="26"/>
        <end position="360"/>
    </location>
</feature>
<dbReference type="Pfam" id="PF00553">
    <property type="entry name" value="CBM_2"/>
    <property type="match status" value="1"/>
</dbReference>
<evidence type="ECO:0000259" key="3">
    <source>
        <dbReference type="PROSITE" id="PS51173"/>
    </source>
</evidence>
<dbReference type="Pfam" id="PF13472">
    <property type="entry name" value="Lipase_GDSL_2"/>
    <property type="match status" value="1"/>
</dbReference>
<feature type="signal peptide" evidence="2">
    <location>
        <begin position="1"/>
        <end position="25"/>
    </location>
</feature>
<feature type="region of interest" description="Disordered" evidence="1">
    <location>
        <begin position="233"/>
        <end position="260"/>
    </location>
</feature>
<feature type="domain" description="CBM2" evidence="3">
    <location>
        <begin position="254"/>
        <end position="358"/>
    </location>
</feature>
<dbReference type="GO" id="GO:0030247">
    <property type="term" value="F:polysaccharide binding"/>
    <property type="evidence" value="ECO:0007669"/>
    <property type="project" value="UniProtKB-UniRule"/>
</dbReference>
<dbReference type="Gene3D" id="2.60.40.290">
    <property type="match status" value="1"/>
</dbReference>
<dbReference type="SUPFAM" id="SSF49384">
    <property type="entry name" value="Carbohydrate-binding domain"/>
    <property type="match status" value="1"/>
</dbReference>
<dbReference type="CDD" id="cd01833">
    <property type="entry name" value="XynB_like"/>
    <property type="match status" value="1"/>
</dbReference>
<evidence type="ECO:0000313" key="4">
    <source>
        <dbReference type="EMBL" id="SNS24671.1"/>
    </source>
</evidence>
<gene>
    <name evidence="4" type="ORF">SAMN06264365_112143</name>
</gene>
<dbReference type="Proteomes" id="UP000198415">
    <property type="component" value="Unassembled WGS sequence"/>
</dbReference>
<organism evidence="4 5">
    <name type="scientific">Actinoplanes regularis</name>
    <dbReference type="NCBI Taxonomy" id="52697"/>
    <lineage>
        <taxon>Bacteria</taxon>
        <taxon>Bacillati</taxon>
        <taxon>Actinomycetota</taxon>
        <taxon>Actinomycetes</taxon>
        <taxon>Micromonosporales</taxon>
        <taxon>Micromonosporaceae</taxon>
        <taxon>Actinoplanes</taxon>
    </lineage>
</organism>
<dbReference type="PANTHER" id="PTHR30383:SF2">
    <property type="entry name" value="CELLULOSE-BINDING PROTEIN"/>
    <property type="match status" value="1"/>
</dbReference>
<dbReference type="SMART" id="SM00637">
    <property type="entry name" value="CBD_II"/>
    <property type="match status" value="1"/>
</dbReference>
<dbReference type="SUPFAM" id="SSF52266">
    <property type="entry name" value="SGNH hydrolase"/>
    <property type="match status" value="1"/>
</dbReference>
<dbReference type="EMBL" id="FZNR01000012">
    <property type="protein sequence ID" value="SNS24671.1"/>
    <property type="molecule type" value="Genomic_DNA"/>
</dbReference>
<reference evidence="4 5" key="1">
    <citation type="submission" date="2017-06" db="EMBL/GenBank/DDBJ databases">
        <authorList>
            <person name="Kim H.J."/>
            <person name="Triplett B.A."/>
        </authorList>
    </citation>
    <scope>NUCLEOTIDE SEQUENCE [LARGE SCALE GENOMIC DNA]</scope>
    <source>
        <strain evidence="4 5">DSM 43151</strain>
    </source>
</reference>
<dbReference type="InterPro" id="IPR051532">
    <property type="entry name" value="Ester_Hydrolysis_Enzymes"/>
</dbReference>
<dbReference type="RefSeq" id="WP_089296226.1">
    <property type="nucleotide sequence ID" value="NZ_BOMU01000064.1"/>
</dbReference>
<dbReference type="PANTHER" id="PTHR30383">
    <property type="entry name" value="THIOESTERASE 1/PROTEASE 1/LYSOPHOSPHOLIPASE L1"/>
    <property type="match status" value="1"/>
</dbReference>
<dbReference type="InterPro" id="IPR008965">
    <property type="entry name" value="CBM2/CBM3_carb-bd_dom_sf"/>
</dbReference>
<dbReference type="InterPro" id="IPR012291">
    <property type="entry name" value="CBM2_carb-bd_dom_sf"/>
</dbReference>
<sequence>MKQRILLAVLLAVAAVVGVAPVARAATTVRIMALGDSITAGPGCWRAKLWHSLQTAGYTSIDFVGTQSDGGGCNPGYSYDFDHEGHGGYSATGIAGNDQLPPWLAAARPDVVLMHLGTNDMWGGYIPLQDKLNAFTKLIGQMRAQNSAMKIIVAQIIPMSAAACATCPADVMALNNALPSWAAGLSTSQSPIVLADLWTGYDAVADNVDGVHPNDTGFRKMADAWFPVLARALGGSTTPPTTTPTTPPTTAPTTAPPGGACTATYRVTSQWTGGFQGEVTVSNGSSSASSGWTATFTFASGQTVTQAWNATVTQSGATVTARNAEWNGRITAGGTATFGFLASSTGTNTNPAATCILTTG</sequence>
<feature type="compositionally biased region" description="Low complexity" evidence="1">
    <location>
        <begin position="251"/>
        <end position="260"/>
    </location>
</feature>
<evidence type="ECO:0000256" key="1">
    <source>
        <dbReference type="SAM" id="MobiDB-lite"/>
    </source>
</evidence>
<dbReference type="PROSITE" id="PS51173">
    <property type="entry name" value="CBM2"/>
    <property type="match status" value="1"/>
</dbReference>
<dbReference type="AlphaFoldDB" id="A0A239CYE1"/>
<keyword evidence="2" id="KW-0732">Signal</keyword>
<dbReference type="Gene3D" id="3.40.50.1110">
    <property type="entry name" value="SGNH hydrolase"/>
    <property type="match status" value="1"/>
</dbReference>
<dbReference type="OrthoDB" id="468550at2"/>
<evidence type="ECO:0000256" key="2">
    <source>
        <dbReference type="SAM" id="SignalP"/>
    </source>
</evidence>
<dbReference type="InterPro" id="IPR013830">
    <property type="entry name" value="SGNH_hydro"/>
</dbReference>
<dbReference type="InterPro" id="IPR001919">
    <property type="entry name" value="CBD2"/>
</dbReference>
<proteinExistence type="predicted"/>
<name>A0A239CYE1_9ACTN</name>
<keyword evidence="5" id="KW-1185">Reference proteome</keyword>
<dbReference type="GO" id="GO:0004622">
    <property type="term" value="F:phosphatidylcholine lysophospholipase activity"/>
    <property type="evidence" value="ECO:0007669"/>
    <property type="project" value="TreeGrafter"/>
</dbReference>
<dbReference type="GO" id="GO:0004553">
    <property type="term" value="F:hydrolase activity, hydrolyzing O-glycosyl compounds"/>
    <property type="evidence" value="ECO:0007669"/>
    <property type="project" value="InterPro"/>
</dbReference>
<feature type="compositionally biased region" description="Pro residues" evidence="1">
    <location>
        <begin position="241"/>
        <end position="250"/>
    </location>
</feature>
<protein>
    <submittedName>
        <fullName evidence="4">Lysophospholipase L1</fullName>
    </submittedName>
</protein>
<dbReference type="InterPro" id="IPR036514">
    <property type="entry name" value="SGNH_hydro_sf"/>
</dbReference>